<evidence type="ECO:0000259" key="4">
    <source>
        <dbReference type="Pfam" id="PF03364"/>
    </source>
</evidence>
<dbReference type="Ensembl" id="ENSGACT00000011296.2">
    <property type="protein sequence ID" value="ENSGACP00000011273.2"/>
    <property type="gene ID" value="ENSGACG00000008532.2"/>
</dbReference>
<sequence length="239" mass="26655">MARRTSPMLLRGLLETSKAVCPKAVCPKAVRGNRATAQVVPLWGSCGALTASLPVCPVVPFGPPNRSFVNLAFPSSARRVEYTECRTLGYSPEQMYNVVVDVDQYQHFVPWCKKSRATRGQSGVVRAYLEIGFPPVVERYTSEVTVVPNHQVRAVCTDGSLFSHLETIWKFAPGDKDEDLPASCKVNFYVSFEFKSLLHSQLASVFFDEVVKQMVSAFESRAAALYRNRQEAPLKRRST</sequence>
<comment type="subunit">
    <text evidence="2">Interacts with coenzyme Q.</text>
</comment>
<proteinExistence type="inferred from homology"/>
<evidence type="ECO:0000313" key="6">
    <source>
        <dbReference type="Proteomes" id="UP000007635"/>
    </source>
</evidence>
<dbReference type="AlphaFoldDB" id="G3P100"/>
<keyword evidence="6" id="KW-1185">Reference proteome</keyword>
<dbReference type="PANTHER" id="PTHR12901">
    <property type="entry name" value="SPERM PROTEIN HOMOLOG"/>
    <property type="match status" value="1"/>
</dbReference>
<dbReference type="OMA" id="SCKVEFY"/>
<dbReference type="GeneTree" id="ENSGT00940000165444"/>
<dbReference type="RefSeq" id="XP_040047898.1">
    <property type="nucleotide sequence ID" value="XM_040191964.1"/>
</dbReference>
<reference evidence="5" key="3">
    <citation type="submission" date="2025-09" db="UniProtKB">
        <authorList>
            <consortium name="Ensembl"/>
        </authorList>
    </citation>
    <scope>IDENTIFICATION</scope>
</reference>
<comment type="similarity">
    <text evidence="1">Belongs to the COQ10 family.</text>
</comment>
<dbReference type="PANTHER" id="PTHR12901:SF14">
    <property type="entry name" value="COENZYME Q-BINDING PROTEIN COQ10 HOMOLOG, MITOCHONDRIAL"/>
    <property type="match status" value="1"/>
</dbReference>
<dbReference type="Pfam" id="PF03364">
    <property type="entry name" value="Polyketide_cyc"/>
    <property type="match status" value="1"/>
</dbReference>
<dbReference type="InterPro" id="IPR005031">
    <property type="entry name" value="COQ10_START"/>
</dbReference>
<dbReference type="Bgee" id="ENSGACG00000008532">
    <property type="expression patterns" value="Expressed in spleen and 4 other cell types or tissues"/>
</dbReference>
<organism evidence="5 6">
    <name type="scientific">Gasterosteus aculeatus aculeatus</name>
    <name type="common">three-spined stickleback</name>
    <dbReference type="NCBI Taxonomy" id="481459"/>
    <lineage>
        <taxon>Eukaryota</taxon>
        <taxon>Metazoa</taxon>
        <taxon>Chordata</taxon>
        <taxon>Craniata</taxon>
        <taxon>Vertebrata</taxon>
        <taxon>Euteleostomi</taxon>
        <taxon>Actinopterygii</taxon>
        <taxon>Neopterygii</taxon>
        <taxon>Teleostei</taxon>
        <taxon>Neoteleostei</taxon>
        <taxon>Acanthomorphata</taxon>
        <taxon>Eupercaria</taxon>
        <taxon>Perciformes</taxon>
        <taxon>Cottioidei</taxon>
        <taxon>Gasterosteales</taxon>
        <taxon>Gasterosteidae</taxon>
        <taxon>Gasterosteus</taxon>
    </lineage>
</organism>
<dbReference type="Proteomes" id="UP000007635">
    <property type="component" value="Chromosome XI"/>
</dbReference>
<reference evidence="5" key="2">
    <citation type="submission" date="2025-08" db="UniProtKB">
        <authorList>
            <consortium name="Ensembl"/>
        </authorList>
    </citation>
    <scope>IDENTIFICATION</scope>
</reference>
<evidence type="ECO:0000256" key="3">
    <source>
        <dbReference type="ARBA" id="ARBA00024947"/>
    </source>
</evidence>
<protein>
    <recommendedName>
        <fullName evidence="4">Coenzyme Q-binding protein COQ10 START domain-containing protein</fullName>
    </recommendedName>
</protein>
<dbReference type="InterPro" id="IPR044996">
    <property type="entry name" value="COQ10-like"/>
</dbReference>
<dbReference type="Gene3D" id="3.30.530.20">
    <property type="match status" value="1"/>
</dbReference>
<dbReference type="CDD" id="cd07813">
    <property type="entry name" value="COQ10p_like"/>
    <property type="match status" value="1"/>
</dbReference>
<dbReference type="STRING" id="69293.ENSGACP00000011273"/>
<evidence type="ECO:0000256" key="2">
    <source>
        <dbReference type="ARBA" id="ARBA00011814"/>
    </source>
</evidence>
<dbReference type="InterPro" id="IPR023393">
    <property type="entry name" value="START-like_dom_sf"/>
</dbReference>
<dbReference type="GO" id="GO:0005739">
    <property type="term" value="C:mitochondrion"/>
    <property type="evidence" value="ECO:0007669"/>
    <property type="project" value="TreeGrafter"/>
</dbReference>
<evidence type="ECO:0000313" key="5">
    <source>
        <dbReference type="Ensembl" id="ENSGACP00000011273.2"/>
    </source>
</evidence>
<accession>G3P100</accession>
<dbReference type="SUPFAM" id="SSF55961">
    <property type="entry name" value="Bet v1-like"/>
    <property type="match status" value="1"/>
</dbReference>
<dbReference type="InParanoid" id="G3P100"/>
<dbReference type="GeneID" id="120828407"/>
<feature type="domain" description="Coenzyme Q-binding protein COQ10 START" evidence="4">
    <location>
        <begin position="89"/>
        <end position="219"/>
    </location>
</feature>
<dbReference type="eggNOG" id="KOG3177">
    <property type="taxonomic scope" value="Eukaryota"/>
</dbReference>
<name>G3P100_GASAC</name>
<dbReference type="FunCoup" id="G3P100">
    <property type="interactions" value="230"/>
</dbReference>
<comment type="function">
    <text evidence="3">Required for the function of coenzyme Q in the respiratory chain. May serve as a chaperone or may be involved in the transport of Q6 from its site of synthesis to the catalytic sites of the respiratory complexes.</text>
</comment>
<dbReference type="GO" id="GO:0048039">
    <property type="term" value="F:ubiquinone binding"/>
    <property type="evidence" value="ECO:0007669"/>
    <property type="project" value="InterPro"/>
</dbReference>
<dbReference type="GO" id="GO:0045333">
    <property type="term" value="P:cellular respiration"/>
    <property type="evidence" value="ECO:0007669"/>
    <property type="project" value="InterPro"/>
</dbReference>
<reference evidence="5 6" key="1">
    <citation type="journal article" date="2021" name="G3 (Bethesda)">
        <title>Improved contiguity of the threespine stickleback genome using long-read sequencing.</title>
        <authorList>
            <person name="Nath S."/>
            <person name="Shaw D.E."/>
            <person name="White M.A."/>
        </authorList>
    </citation>
    <scope>NUCLEOTIDE SEQUENCE [LARGE SCALE GENOMIC DNA]</scope>
    <source>
        <strain evidence="5 6">Lake Benthic</strain>
    </source>
</reference>
<dbReference type="KEGG" id="gat:120828407"/>
<evidence type="ECO:0000256" key="1">
    <source>
        <dbReference type="ARBA" id="ARBA00006885"/>
    </source>
</evidence>